<dbReference type="AlphaFoldDB" id="A0AAU0MVJ2"/>
<dbReference type="InterPro" id="IPR013655">
    <property type="entry name" value="PAS_fold_3"/>
</dbReference>
<dbReference type="InterPro" id="IPR000792">
    <property type="entry name" value="Tscrpt_reg_LuxR_C"/>
</dbReference>
<gene>
    <name evidence="5" type="ORF">R5R33_10625</name>
</gene>
<dbReference type="GO" id="GO:0006355">
    <property type="term" value="P:regulation of DNA-templated transcription"/>
    <property type="evidence" value="ECO:0007669"/>
    <property type="project" value="InterPro"/>
</dbReference>
<organism evidence="5 6">
    <name type="scientific">Microbulbifer pacificus</name>
    <dbReference type="NCBI Taxonomy" id="407164"/>
    <lineage>
        <taxon>Bacteria</taxon>
        <taxon>Pseudomonadati</taxon>
        <taxon>Pseudomonadota</taxon>
        <taxon>Gammaproteobacteria</taxon>
        <taxon>Cellvibrionales</taxon>
        <taxon>Microbulbiferaceae</taxon>
        <taxon>Microbulbifer</taxon>
    </lineage>
</organism>
<evidence type="ECO:0000256" key="3">
    <source>
        <dbReference type="ARBA" id="ARBA00023163"/>
    </source>
</evidence>
<dbReference type="InterPro" id="IPR035965">
    <property type="entry name" value="PAS-like_dom_sf"/>
</dbReference>
<dbReference type="SUPFAM" id="SSF46894">
    <property type="entry name" value="C-terminal effector domain of the bipartite response regulators"/>
    <property type="match status" value="1"/>
</dbReference>
<evidence type="ECO:0000256" key="2">
    <source>
        <dbReference type="ARBA" id="ARBA00023125"/>
    </source>
</evidence>
<keyword evidence="6" id="KW-1185">Reference proteome</keyword>
<proteinExistence type="predicted"/>
<keyword evidence="2" id="KW-0238">DNA-binding</keyword>
<dbReference type="Gene3D" id="1.10.10.10">
    <property type="entry name" value="Winged helix-like DNA-binding domain superfamily/Winged helix DNA-binding domain"/>
    <property type="match status" value="1"/>
</dbReference>
<feature type="domain" description="HTH luxR-type" evidence="4">
    <location>
        <begin position="208"/>
        <end position="273"/>
    </location>
</feature>
<dbReference type="InterPro" id="IPR036388">
    <property type="entry name" value="WH-like_DNA-bd_sf"/>
</dbReference>
<dbReference type="PRINTS" id="PR00038">
    <property type="entry name" value="HTHLUXR"/>
</dbReference>
<sequence>MITTIFQDKPVVDETQARKPRTELLKGVWASRAEMLAQGRTELSGFQIDELMGHIFSNGPCYHYVFDPFDLSFLYISPQVEQHHDLSLENITFQDILDQIHPDDMAFVASAEATALRLVRERIGLKKITRYKMSYCFRFRARDGSYRLFNHQAIILTTDDEGRIGKSLNVHTDISHLTTENNYRLSLIGMDGEPSYLNIEVDDQADTPQPSPPLFSPREVSVIRLISRGLTSAEIGSELALSEFTVKNHRKRILKKAGCQNMGQLFGSCMVEGLI</sequence>
<dbReference type="Proteomes" id="UP001302477">
    <property type="component" value="Chromosome"/>
</dbReference>
<protein>
    <submittedName>
        <fullName evidence="5">LuxR C-terminal-related transcriptional regulator</fullName>
    </submittedName>
</protein>
<dbReference type="CDD" id="cd06170">
    <property type="entry name" value="LuxR_C_like"/>
    <property type="match status" value="1"/>
</dbReference>
<reference evidence="5 6" key="1">
    <citation type="submission" date="2023-10" db="EMBL/GenBank/DDBJ databases">
        <title>Description of Microbulbifer bruguierae sp. nov., isolated from the sediments of mangrove plant Bruguiera sexangula and comparative genomic analyses of the genus Microbulbifer.</title>
        <authorList>
            <person name="Long M."/>
        </authorList>
    </citation>
    <scope>NUCLEOTIDE SEQUENCE [LARGE SCALE GENOMIC DNA]</scope>
    <source>
        <strain evidence="5 6">SPO729</strain>
    </source>
</reference>
<dbReference type="GO" id="GO:0003677">
    <property type="term" value="F:DNA binding"/>
    <property type="evidence" value="ECO:0007669"/>
    <property type="project" value="UniProtKB-KW"/>
</dbReference>
<dbReference type="SMART" id="SM00421">
    <property type="entry name" value="HTH_LUXR"/>
    <property type="match status" value="1"/>
</dbReference>
<dbReference type="EMBL" id="CP137555">
    <property type="protein sequence ID" value="WOX04199.1"/>
    <property type="molecule type" value="Genomic_DNA"/>
</dbReference>
<keyword evidence="1" id="KW-0805">Transcription regulation</keyword>
<dbReference type="SUPFAM" id="SSF55785">
    <property type="entry name" value="PYP-like sensor domain (PAS domain)"/>
    <property type="match status" value="1"/>
</dbReference>
<dbReference type="Gene3D" id="3.30.450.20">
    <property type="entry name" value="PAS domain"/>
    <property type="match status" value="1"/>
</dbReference>
<name>A0AAU0MVJ2_9GAMM</name>
<dbReference type="Pfam" id="PF00196">
    <property type="entry name" value="GerE"/>
    <property type="match status" value="1"/>
</dbReference>
<evidence type="ECO:0000313" key="6">
    <source>
        <dbReference type="Proteomes" id="UP001302477"/>
    </source>
</evidence>
<dbReference type="InterPro" id="IPR016032">
    <property type="entry name" value="Sig_transdc_resp-reg_C-effctor"/>
</dbReference>
<keyword evidence="3" id="KW-0804">Transcription</keyword>
<dbReference type="PROSITE" id="PS00622">
    <property type="entry name" value="HTH_LUXR_1"/>
    <property type="match status" value="1"/>
</dbReference>
<dbReference type="KEGG" id="mpaf:R5R33_10625"/>
<dbReference type="PANTHER" id="PTHR44688:SF16">
    <property type="entry name" value="DNA-BINDING TRANSCRIPTIONAL ACTIVATOR DEVR_DOSR"/>
    <property type="match status" value="1"/>
</dbReference>
<evidence type="ECO:0000259" key="4">
    <source>
        <dbReference type="PROSITE" id="PS50043"/>
    </source>
</evidence>
<dbReference type="Pfam" id="PF08447">
    <property type="entry name" value="PAS_3"/>
    <property type="match status" value="1"/>
</dbReference>
<evidence type="ECO:0000256" key="1">
    <source>
        <dbReference type="ARBA" id="ARBA00023015"/>
    </source>
</evidence>
<dbReference type="RefSeq" id="WP_318952677.1">
    <property type="nucleotide sequence ID" value="NZ_CP137555.1"/>
</dbReference>
<dbReference type="PROSITE" id="PS50043">
    <property type="entry name" value="HTH_LUXR_2"/>
    <property type="match status" value="1"/>
</dbReference>
<accession>A0AAU0MVJ2</accession>
<evidence type="ECO:0000313" key="5">
    <source>
        <dbReference type="EMBL" id="WOX04199.1"/>
    </source>
</evidence>
<dbReference type="PANTHER" id="PTHR44688">
    <property type="entry name" value="DNA-BINDING TRANSCRIPTIONAL ACTIVATOR DEVR_DOSR"/>
    <property type="match status" value="1"/>
</dbReference>